<reference evidence="1" key="1">
    <citation type="submission" date="2020-08" db="EMBL/GenBank/DDBJ databases">
        <title>Multicomponent nature underlies the extraordinary mechanical properties of spider dragline silk.</title>
        <authorList>
            <person name="Kono N."/>
            <person name="Nakamura H."/>
            <person name="Mori M."/>
            <person name="Yoshida Y."/>
            <person name="Ohtoshi R."/>
            <person name="Malay A.D."/>
            <person name="Moran D.A.P."/>
            <person name="Tomita M."/>
            <person name="Numata K."/>
            <person name="Arakawa K."/>
        </authorList>
    </citation>
    <scope>NUCLEOTIDE SEQUENCE</scope>
</reference>
<gene>
    <name evidence="1" type="primary">AVEN_237194_1</name>
    <name evidence="1" type="ORF">TNIN_478151</name>
</gene>
<evidence type="ECO:0000313" key="1">
    <source>
        <dbReference type="EMBL" id="GFY69959.1"/>
    </source>
</evidence>
<organism evidence="1 2">
    <name type="scientific">Trichonephila inaurata madagascariensis</name>
    <dbReference type="NCBI Taxonomy" id="2747483"/>
    <lineage>
        <taxon>Eukaryota</taxon>
        <taxon>Metazoa</taxon>
        <taxon>Ecdysozoa</taxon>
        <taxon>Arthropoda</taxon>
        <taxon>Chelicerata</taxon>
        <taxon>Arachnida</taxon>
        <taxon>Araneae</taxon>
        <taxon>Araneomorphae</taxon>
        <taxon>Entelegynae</taxon>
        <taxon>Araneoidea</taxon>
        <taxon>Nephilidae</taxon>
        <taxon>Trichonephila</taxon>
        <taxon>Trichonephila inaurata</taxon>
    </lineage>
</organism>
<dbReference type="OrthoDB" id="6434116at2759"/>
<dbReference type="AlphaFoldDB" id="A0A8X6YI29"/>
<keyword evidence="2" id="KW-1185">Reference proteome</keyword>
<sequence>MPKMELKSYYIFDQEDISKHLQVIPSTNTRSQYRMIESSSDVSDFINVDGDLTLKAKNGDINLSAYGKYMMKTINRDQSVEILFTVYHETQTETFPSYCKLRTDWQGRPQKDVGTHYIRSITYGGQLMISYVLKANKAENMEEIKAAVSGNLAISGSLDANVTGKLEKLSEAVKDKSSVVITTYATTGVFSPPSNLKIV</sequence>
<evidence type="ECO:0000313" key="2">
    <source>
        <dbReference type="Proteomes" id="UP000886998"/>
    </source>
</evidence>
<dbReference type="EMBL" id="BMAV01017910">
    <property type="protein sequence ID" value="GFY69959.1"/>
    <property type="molecule type" value="Genomic_DNA"/>
</dbReference>
<name>A0A8X6YI29_9ARAC</name>
<proteinExistence type="predicted"/>
<dbReference type="Proteomes" id="UP000886998">
    <property type="component" value="Unassembled WGS sequence"/>
</dbReference>
<accession>A0A8X6YI29</accession>
<protein>
    <submittedName>
        <fullName evidence="1">Uncharacterized protein</fullName>
    </submittedName>
</protein>
<comment type="caution">
    <text evidence="1">The sequence shown here is derived from an EMBL/GenBank/DDBJ whole genome shotgun (WGS) entry which is preliminary data.</text>
</comment>